<dbReference type="InterPro" id="IPR024445">
    <property type="entry name" value="Tnp_ISXO2-like"/>
</dbReference>
<dbReference type="WBParaSite" id="SRAE_0000065500.1">
    <property type="protein sequence ID" value="SRAE_0000065500.1"/>
    <property type="gene ID" value="WBGene00256403"/>
</dbReference>
<gene>
    <name evidence="2 4 5" type="ORF">SRAE_0000065500</name>
</gene>
<evidence type="ECO:0000313" key="4">
    <source>
        <dbReference type="WBParaSite" id="SRAE_0000065500.1"/>
    </source>
</evidence>
<dbReference type="EMBL" id="LN609410">
    <property type="protein sequence ID" value="CEF61533.1"/>
    <property type="molecule type" value="Genomic_DNA"/>
</dbReference>
<reference evidence="3" key="1">
    <citation type="submission" date="2014-09" db="EMBL/GenBank/DDBJ databases">
        <authorList>
            <person name="Martin A.A."/>
        </authorList>
    </citation>
    <scope>NUCLEOTIDE SEQUENCE</scope>
    <source>
        <strain evidence="3">ED321</strain>
    </source>
</reference>
<proteinExistence type="predicted"/>
<dbReference type="OrthoDB" id="5805277at2759"/>
<dbReference type="AlphaFoldDB" id="A0A090MT81"/>
<reference evidence="4" key="3">
    <citation type="submission" date="2020-12" db="UniProtKB">
        <authorList>
            <consortium name="WormBaseParasite"/>
        </authorList>
    </citation>
    <scope>IDENTIFICATION</scope>
</reference>
<dbReference type="NCBIfam" id="NF033547">
    <property type="entry name" value="transpos_IS1595"/>
    <property type="match status" value="1"/>
</dbReference>
<dbReference type="WormBase" id="SRAE_0000065500">
    <property type="protein sequence ID" value="SRP00191"/>
    <property type="gene ID" value="WBGene00256403"/>
</dbReference>
<reference evidence="2" key="2">
    <citation type="submission" date="2014-09" db="EMBL/GenBank/DDBJ databases">
        <authorList>
            <person name="Aslett A.Martin."/>
        </authorList>
    </citation>
    <scope>NUCLEOTIDE SEQUENCE</scope>
    <source>
        <strain evidence="2">ED321 Heterogonic</strain>
    </source>
</reference>
<dbReference type="PANTHER" id="PTHR47163">
    <property type="entry name" value="DDE_TNP_IS1595 DOMAIN-CONTAINING PROTEIN"/>
    <property type="match status" value="1"/>
</dbReference>
<dbReference type="Pfam" id="PF12762">
    <property type="entry name" value="DDE_Tnp_IS1595"/>
    <property type="match status" value="1"/>
</dbReference>
<evidence type="ECO:0000313" key="2">
    <source>
        <dbReference type="EMBL" id="CEF61533.1"/>
    </source>
</evidence>
<dbReference type="InterPro" id="IPR053164">
    <property type="entry name" value="IS1016-like_transposase"/>
</dbReference>
<accession>A0A090MT81</accession>
<evidence type="ECO:0000259" key="1">
    <source>
        <dbReference type="SMART" id="SM01126"/>
    </source>
</evidence>
<evidence type="ECO:0000313" key="3">
    <source>
        <dbReference type="Proteomes" id="UP000035682"/>
    </source>
</evidence>
<protein>
    <submittedName>
        <fullName evidence="2 4">Transposase, ISXO2-like domain-containing protein</fullName>
    </submittedName>
</protein>
<sequence length="258" mass="29694">MDCEKCGRPMKFLKEKLLFKCGKKNCRKSVAARKGTFFAAHHLPLGEILYMSYLWLLKSPVTSIKIQCELSNKTVSSFLVYFRQLVADALDEVDCVVGGKGIIVEIDETKMGKRKYNWGHCVDKVWVVDGVERTEERRVFAVPVEKRDSETLLDVIKKHVAPGSIIHTDLWRGYNGIEKKLGLKHHTVNHSVSFKDPITGIHTNTIEGTWNGFKLQIPSRGRTVKGMKERLWEFAWRRANEKNLWDGFLNALREVVYE</sequence>
<name>A0A090MT81_STRRB</name>
<evidence type="ECO:0000313" key="5">
    <source>
        <dbReference type="WormBase" id="SRAE_0000065500"/>
    </source>
</evidence>
<dbReference type="OMA" id="RIPENRC"/>
<dbReference type="GeneID" id="36373901"/>
<keyword evidence="3" id="KW-1185">Reference proteome</keyword>
<dbReference type="SMART" id="SM01126">
    <property type="entry name" value="DDE_Tnp_IS1595"/>
    <property type="match status" value="1"/>
</dbReference>
<dbReference type="PANTHER" id="PTHR47163:SF2">
    <property type="entry name" value="SI:DKEY-17M8.2"/>
    <property type="match status" value="1"/>
</dbReference>
<dbReference type="CTD" id="36373901"/>
<feature type="domain" description="ISXO2-like transposase" evidence="1">
    <location>
        <begin position="96"/>
        <end position="239"/>
    </location>
</feature>
<organism evidence="2">
    <name type="scientific">Strongyloides ratti</name>
    <name type="common">Parasitic roundworm</name>
    <dbReference type="NCBI Taxonomy" id="34506"/>
    <lineage>
        <taxon>Eukaryota</taxon>
        <taxon>Metazoa</taxon>
        <taxon>Ecdysozoa</taxon>
        <taxon>Nematoda</taxon>
        <taxon>Chromadorea</taxon>
        <taxon>Rhabditida</taxon>
        <taxon>Tylenchina</taxon>
        <taxon>Panagrolaimomorpha</taxon>
        <taxon>Strongyloidoidea</taxon>
        <taxon>Strongyloididae</taxon>
        <taxon>Strongyloides</taxon>
    </lineage>
</organism>
<dbReference type="RefSeq" id="XP_024500742.1">
    <property type="nucleotide sequence ID" value="XM_024646573.1"/>
</dbReference>
<dbReference type="Proteomes" id="UP000035682">
    <property type="component" value="Unplaced"/>
</dbReference>